<dbReference type="PANTHER" id="PTHR31650:SF23">
    <property type="entry name" value="GH11223P"/>
    <property type="match status" value="1"/>
</dbReference>
<reference evidence="1" key="1">
    <citation type="journal article" date="2023" name="G3 (Bethesda)">
        <title>Whole genome assemblies of Zophobas morio and Tenebrio molitor.</title>
        <authorList>
            <person name="Kaur S."/>
            <person name="Stinson S.A."/>
            <person name="diCenzo G.C."/>
        </authorList>
    </citation>
    <scope>NUCLEOTIDE SEQUENCE</scope>
    <source>
        <strain evidence="1">QUZm001</strain>
    </source>
</reference>
<proteinExistence type="predicted"/>
<dbReference type="GO" id="GO:0008374">
    <property type="term" value="F:O-acyltransferase activity"/>
    <property type="evidence" value="ECO:0007669"/>
    <property type="project" value="InterPro"/>
</dbReference>
<dbReference type="InterPro" id="IPR023213">
    <property type="entry name" value="CAT-like_dom_sf"/>
</dbReference>
<dbReference type="PANTHER" id="PTHR31650">
    <property type="entry name" value="O-ACYLTRANSFERASE (WSD1-LIKE) FAMILY PROTEIN"/>
    <property type="match status" value="1"/>
</dbReference>
<comment type="caution">
    <text evidence="1">The sequence shown here is derived from an EMBL/GenBank/DDBJ whole genome shotgun (WGS) entry which is preliminary data.</text>
</comment>
<dbReference type="Proteomes" id="UP001168821">
    <property type="component" value="Unassembled WGS sequence"/>
</dbReference>
<dbReference type="AlphaFoldDB" id="A0AA38HX55"/>
<dbReference type="SUPFAM" id="SSF52777">
    <property type="entry name" value="CoA-dependent acyltransferases"/>
    <property type="match status" value="1"/>
</dbReference>
<dbReference type="InterPro" id="IPR045034">
    <property type="entry name" value="O-acyltransferase_WSD1-like"/>
</dbReference>
<keyword evidence="2" id="KW-1185">Reference proteome</keyword>
<evidence type="ECO:0008006" key="3">
    <source>
        <dbReference type="Google" id="ProtNLM"/>
    </source>
</evidence>
<sequence>MLDFFATFGLFYFTVLLLPVLGLSYCVLGISHKLWLFGISILHPQVEFLKTTTVRTLLDTHRNQGIISVLLSVKGQAQPEAIRRHLQEVVRRRDKSGNLTFPRLRHCLVARCGTYAWERAKFDLDQNITVAPLSYKGRSVTEYNIQDYVSEIVSKYLPQNTPPWQVIIIPSSEDHHYVLLKLHHVLLNDGLNIGDLLPLIPPTRQVPGTFTSKSPLVEVLPKPVAIPKLKQRLSEEISNFWNEFVSNYDPLECTELLKSTPGVFQFQAILLVALVSTVKECRKGFRVIRNDYLSRGKFVVRTLKRECKKRKITPLTLTKSVLVTADPRNALKILAKLLKSVIIFPLHFHMVLFREMGALFNCITQHYCEYSGTLVGTLYDYVPLLFGCLRELFFYTVVIVKAPRTIIEDILLKKESFQTITLCGRKSVAWSDPVKIEFIRSISKSTGASEIEIMLASISACISRYFIHTKHLIPDSLPVSLRNINSNYIFGTGPYLKPEDSVSGILCVNLPILDPEKEVSVLENLVDIKNNLTGSLQKQGLSHLLSLCQTKFGFLTKILPLSLLGVYLRYLSRKYAVSVTELTSRYPNVSQRTLWGQEVSSVIYWRPPQANSSVSLCLNEYADHVRLGVMCDSQLAPHHPILARGFPDYIQDIARSAGVTFNQ</sequence>
<dbReference type="Gene3D" id="3.30.559.10">
    <property type="entry name" value="Chloramphenicol acetyltransferase-like domain"/>
    <property type="match status" value="1"/>
</dbReference>
<organism evidence="1 2">
    <name type="scientific">Zophobas morio</name>
    <dbReference type="NCBI Taxonomy" id="2755281"/>
    <lineage>
        <taxon>Eukaryota</taxon>
        <taxon>Metazoa</taxon>
        <taxon>Ecdysozoa</taxon>
        <taxon>Arthropoda</taxon>
        <taxon>Hexapoda</taxon>
        <taxon>Insecta</taxon>
        <taxon>Pterygota</taxon>
        <taxon>Neoptera</taxon>
        <taxon>Endopterygota</taxon>
        <taxon>Coleoptera</taxon>
        <taxon>Polyphaga</taxon>
        <taxon>Cucujiformia</taxon>
        <taxon>Tenebrionidae</taxon>
        <taxon>Zophobas</taxon>
    </lineage>
</organism>
<name>A0AA38HX55_9CUCU</name>
<dbReference type="GO" id="GO:0019432">
    <property type="term" value="P:triglyceride biosynthetic process"/>
    <property type="evidence" value="ECO:0007669"/>
    <property type="project" value="TreeGrafter"/>
</dbReference>
<protein>
    <recommendedName>
        <fullName evidence="3">O-acyltransferase WSD1 C-terminal domain-containing protein</fullName>
    </recommendedName>
</protein>
<accession>A0AA38HX55</accession>
<dbReference type="EMBL" id="JALNTZ010000007">
    <property type="protein sequence ID" value="KAJ3644456.1"/>
    <property type="molecule type" value="Genomic_DNA"/>
</dbReference>
<gene>
    <name evidence="1" type="ORF">Zmor_022183</name>
</gene>
<evidence type="ECO:0000313" key="2">
    <source>
        <dbReference type="Proteomes" id="UP001168821"/>
    </source>
</evidence>
<dbReference type="GO" id="GO:0005886">
    <property type="term" value="C:plasma membrane"/>
    <property type="evidence" value="ECO:0007669"/>
    <property type="project" value="TreeGrafter"/>
</dbReference>
<evidence type="ECO:0000313" key="1">
    <source>
        <dbReference type="EMBL" id="KAJ3644456.1"/>
    </source>
</evidence>